<dbReference type="EMBL" id="JQ256790">
    <property type="protein sequence ID" value="AFI78764.1"/>
    <property type="molecule type" value="Genomic_DNA"/>
</dbReference>
<keyword evidence="2 5" id="KW-0812">Transmembrane</keyword>
<evidence type="ECO:0000256" key="3">
    <source>
        <dbReference type="ARBA" id="ARBA00022989"/>
    </source>
</evidence>
<dbReference type="Pfam" id="PF01124">
    <property type="entry name" value="MAPEG"/>
    <property type="match status" value="1"/>
</dbReference>
<dbReference type="Gene3D" id="1.20.120.550">
    <property type="entry name" value="Membrane associated eicosanoid/glutathione metabolism-like domain"/>
    <property type="match status" value="1"/>
</dbReference>
<feature type="transmembrane region" description="Helical" evidence="5">
    <location>
        <begin position="112"/>
        <end position="133"/>
    </location>
</feature>
<name>I1X5I9_9BACT</name>
<evidence type="ECO:0000256" key="1">
    <source>
        <dbReference type="ARBA" id="ARBA00004370"/>
    </source>
</evidence>
<sequence>MFQIPGLYLFAIVYYDTSIDAVELKQDQIMTVEFAYLAAATLLTLIIRAAWMLNKVQVRGLGVVVGYPKESKPLSEWGHRLWVAHEDAIQSLVTFAILVIIVEISKLADESTAIAAAVYFWARVLHVLAYVLALRWVKTIAYISGFISQLWLLWILFN</sequence>
<protein>
    <recommendedName>
        <fullName evidence="7">MAPEG family protein</fullName>
    </recommendedName>
</protein>
<evidence type="ECO:0000256" key="5">
    <source>
        <dbReference type="SAM" id="Phobius"/>
    </source>
</evidence>
<dbReference type="AlphaFoldDB" id="I1X5I9"/>
<dbReference type="PANTHER" id="PTHR35371">
    <property type="entry name" value="INNER MEMBRANE PROTEIN"/>
    <property type="match status" value="1"/>
</dbReference>
<dbReference type="InterPro" id="IPR001129">
    <property type="entry name" value="Membr-assoc_MAPEG"/>
</dbReference>
<feature type="transmembrane region" description="Helical" evidence="5">
    <location>
        <begin position="139"/>
        <end position="157"/>
    </location>
</feature>
<keyword evidence="3 5" id="KW-1133">Transmembrane helix</keyword>
<dbReference type="InterPro" id="IPR023352">
    <property type="entry name" value="MAPEG-like_dom_sf"/>
</dbReference>
<evidence type="ECO:0000313" key="6">
    <source>
        <dbReference type="EMBL" id="AFI78764.1"/>
    </source>
</evidence>
<dbReference type="GO" id="GO:0016020">
    <property type="term" value="C:membrane"/>
    <property type="evidence" value="ECO:0007669"/>
    <property type="project" value="UniProtKB-SubCell"/>
</dbReference>
<evidence type="ECO:0008006" key="7">
    <source>
        <dbReference type="Google" id="ProtNLM"/>
    </source>
</evidence>
<dbReference type="SUPFAM" id="SSF161084">
    <property type="entry name" value="MAPEG domain-like"/>
    <property type="match status" value="1"/>
</dbReference>
<dbReference type="PANTHER" id="PTHR35371:SF1">
    <property type="entry name" value="BLR7753 PROTEIN"/>
    <property type="match status" value="1"/>
</dbReference>
<accession>I1X5I9</accession>
<feature type="transmembrane region" description="Helical" evidence="5">
    <location>
        <begin position="34"/>
        <end position="53"/>
    </location>
</feature>
<evidence type="ECO:0000256" key="4">
    <source>
        <dbReference type="ARBA" id="ARBA00023136"/>
    </source>
</evidence>
<organism evidence="6">
    <name type="scientific">uncultured bacterium ws198A12</name>
    <dbReference type="NCBI Taxonomy" id="1131830"/>
    <lineage>
        <taxon>Bacteria</taxon>
        <taxon>environmental samples</taxon>
    </lineage>
</organism>
<proteinExistence type="predicted"/>
<gene>
    <name evidence="6" type="ORF">ws198A12_0012</name>
</gene>
<comment type="subcellular location">
    <subcellularLocation>
        <location evidence="1">Membrane</location>
    </subcellularLocation>
</comment>
<reference evidence="6" key="1">
    <citation type="journal article" date="2012" name="ISME J.">
        <title>Roseobacter clade bacteria are abundant in coastal sediments and encode a novel combination of sulfur oxidation genes.</title>
        <authorList>
            <person name="Lenk S."/>
            <person name="Moraru C."/>
            <person name="Hahnke S."/>
            <person name="Arnds J."/>
            <person name="Richter M."/>
            <person name="Kube M."/>
            <person name="Reinhardt R."/>
            <person name="Brinkhoff T."/>
            <person name="Harder J."/>
            <person name="Amann R."/>
            <person name="Mussmann M."/>
        </authorList>
    </citation>
    <scope>NUCLEOTIDE SEQUENCE</scope>
</reference>
<feature type="transmembrane region" description="Helical" evidence="5">
    <location>
        <begin position="88"/>
        <end position="105"/>
    </location>
</feature>
<keyword evidence="4 5" id="KW-0472">Membrane</keyword>
<evidence type="ECO:0000256" key="2">
    <source>
        <dbReference type="ARBA" id="ARBA00022692"/>
    </source>
</evidence>